<dbReference type="AlphaFoldDB" id="A0A521CZF5"/>
<dbReference type="EMBL" id="FXTK01000005">
    <property type="protein sequence ID" value="SMO64131.1"/>
    <property type="molecule type" value="Genomic_DNA"/>
</dbReference>
<dbReference type="Proteomes" id="UP000319014">
    <property type="component" value="Unassembled WGS sequence"/>
</dbReference>
<organism evidence="3 4">
    <name type="scientific">Paracoccus laeviglucosivorans</name>
    <dbReference type="NCBI Taxonomy" id="1197861"/>
    <lineage>
        <taxon>Bacteria</taxon>
        <taxon>Pseudomonadati</taxon>
        <taxon>Pseudomonadota</taxon>
        <taxon>Alphaproteobacteria</taxon>
        <taxon>Rhodobacterales</taxon>
        <taxon>Paracoccaceae</taxon>
        <taxon>Paracoccus</taxon>
    </lineage>
</organism>
<evidence type="ECO:0000259" key="2">
    <source>
        <dbReference type="Pfam" id="PF11860"/>
    </source>
</evidence>
<dbReference type="OrthoDB" id="1523598at2"/>
<evidence type="ECO:0000259" key="1">
    <source>
        <dbReference type="Pfam" id="PF01471"/>
    </source>
</evidence>
<dbReference type="RefSeq" id="WP_142662796.1">
    <property type="nucleotide sequence ID" value="NZ_FXTK01000005.1"/>
</dbReference>
<dbReference type="Gene3D" id="1.10.101.10">
    <property type="entry name" value="PGBD-like superfamily/PGBD"/>
    <property type="match status" value="1"/>
</dbReference>
<accession>A0A521CZF5</accession>
<dbReference type="InterPro" id="IPR024408">
    <property type="entry name" value="Muramidase"/>
</dbReference>
<keyword evidence="4" id="KW-1185">Reference proteome</keyword>
<evidence type="ECO:0000313" key="4">
    <source>
        <dbReference type="Proteomes" id="UP000319014"/>
    </source>
</evidence>
<feature type="domain" description="Peptidoglycan binding-like" evidence="1">
    <location>
        <begin position="215"/>
        <end position="270"/>
    </location>
</feature>
<gene>
    <name evidence="3" type="ORF">SAMN06265221_105259</name>
</gene>
<dbReference type="InterPro" id="IPR036366">
    <property type="entry name" value="PGBDSf"/>
</dbReference>
<evidence type="ECO:0000313" key="3">
    <source>
        <dbReference type="EMBL" id="SMO64131.1"/>
    </source>
</evidence>
<dbReference type="Pfam" id="PF01471">
    <property type="entry name" value="PG_binding_1"/>
    <property type="match status" value="1"/>
</dbReference>
<dbReference type="InterPro" id="IPR002477">
    <property type="entry name" value="Peptidoglycan-bd-like"/>
</dbReference>
<protein>
    <submittedName>
        <fullName evidence="3">Peptidoglycan binding domain-containing protein</fullName>
    </submittedName>
</protein>
<proteinExistence type="predicted"/>
<dbReference type="Pfam" id="PF11860">
    <property type="entry name" value="Muramidase"/>
    <property type="match status" value="1"/>
</dbReference>
<dbReference type="InterPro" id="IPR036365">
    <property type="entry name" value="PGBD-like_sf"/>
</dbReference>
<reference evidence="3 4" key="1">
    <citation type="submission" date="2017-05" db="EMBL/GenBank/DDBJ databases">
        <authorList>
            <person name="Varghese N."/>
            <person name="Submissions S."/>
        </authorList>
    </citation>
    <scope>NUCLEOTIDE SEQUENCE [LARGE SCALE GENOMIC DNA]</scope>
    <source>
        <strain evidence="3 4">DSM 100094</strain>
    </source>
</reference>
<sequence>MYPAGFKGRTLRLTDIDVARVGRVIGVGEDEVRAVMEVETLGGGFDKQGRPKNLFEPHRFWIELGEGPKRTAAAEQGLAYPKWGTRPYPAESYTRLALAMRIDTSAALRSCSWGLGQILGSNHKAAGYPTVGDMVEAFCDSEQAQLAAMIAFIEAEGLDDDLRRHDWSGFARGYNGSGYAKHGYHTRLRDAYAKWQAIPDVLEPSYPKIGRGSRNAAVTVAQSRLLALGFDPRGVDGIFGGDTDAATRAFQKSVGLKADGIIGPLTWATLIPEMDT</sequence>
<feature type="domain" description="N-acetylmuramidase" evidence="2">
    <location>
        <begin position="31"/>
        <end position="196"/>
    </location>
</feature>
<name>A0A521CZF5_9RHOB</name>
<dbReference type="SUPFAM" id="SSF47090">
    <property type="entry name" value="PGBD-like"/>
    <property type="match status" value="1"/>
</dbReference>